<evidence type="ECO:0000313" key="2">
    <source>
        <dbReference type="EMBL" id="UTW02314.1"/>
    </source>
</evidence>
<dbReference type="SUPFAM" id="SSF53474">
    <property type="entry name" value="alpha/beta-Hydrolases"/>
    <property type="match status" value="1"/>
</dbReference>
<evidence type="ECO:0000313" key="3">
    <source>
        <dbReference type="Proteomes" id="UP001059950"/>
    </source>
</evidence>
<sequence>MPSCIINGQEMHYLDQGEGAPLLLGHGFLWDSRVWRPQLQFLSEHFRCIVPDLWSHGQSQTVSEGDLSIERLAEDHHQLMQHLNIDRYSIVGMSTGGLWGALLAMKYPDEVASLTLISCSLDNETASTRAEYLQLINAVESQAELIPEQLDGLVQINFSAQAQALYPALMETFRFDLMFLTPEQMSGLASMGRVLFQRQSLLDEVASVRCPALIIAGEEDAAYSLTQTQAMHDQMPGSQLTVFENAGHMLTLEQPDQVNAILVDFLASIDGVNLDMSKLVFS</sequence>
<gene>
    <name evidence="2" type="ORF">KDX31_13220</name>
</gene>
<dbReference type="InterPro" id="IPR029058">
    <property type="entry name" value="AB_hydrolase_fold"/>
</dbReference>
<dbReference type="GO" id="GO:0016787">
    <property type="term" value="F:hydrolase activity"/>
    <property type="evidence" value="ECO:0007669"/>
    <property type="project" value="UniProtKB-KW"/>
</dbReference>
<proteinExistence type="predicted"/>
<dbReference type="Gene3D" id="3.40.50.1820">
    <property type="entry name" value="alpha/beta hydrolase"/>
    <property type="match status" value="1"/>
</dbReference>
<dbReference type="PANTHER" id="PTHR43798:SF29">
    <property type="entry name" value="AB HYDROLASE-1 DOMAIN-CONTAINING PROTEIN"/>
    <property type="match status" value="1"/>
</dbReference>
<dbReference type="InterPro" id="IPR000639">
    <property type="entry name" value="Epox_hydrolase-like"/>
</dbReference>
<name>A0ABY5GSI6_9GAMM</name>
<keyword evidence="3" id="KW-1185">Reference proteome</keyword>
<keyword evidence="2" id="KW-0378">Hydrolase</keyword>
<dbReference type="InterPro" id="IPR050266">
    <property type="entry name" value="AB_hydrolase_sf"/>
</dbReference>
<dbReference type="PANTHER" id="PTHR43798">
    <property type="entry name" value="MONOACYLGLYCEROL LIPASE"/>
    <property type="match status" value="1"/>
</dbReference>
<organism evidence="2 3">
    <name type="scientific">Amphritea atlantica</name>
    <dbReference type="NCBI Taxonomy" id="355243"/>
    <lineage>
        <taxon>Bacteria</taxon>
        <taxon>Pseudomonadati</taxon>
        <taxon>Pseudomonadota</taxon>
        <taxon>Gammaproteobacteria</taxon>
        <taxon>Oceanospirillales</taxon>
        <taxon>Oceanospirillaceae</taxon>
        <taxon>Amphritea</taxon>
    </lineage>
</organism>
<dbReference type="PRINTS" id="PR00111">
    <property type="entry name" value="ABHYDROLASE"/>
</dbReference>
<protein>
    <submittedName>
        <fullName evidence="2">Alpha/beta hydrolase</fullName>
    </submittedName>
</protein>
<feature type="domain" description="AB hydrolase-1" evidence="1">
    <location>
        <begin position="21"/>
        <end position="254"/>
    </location>
</feature>
<accession>A0ABY5GSI6</accession>
<evidence type="ECO:0000259" key="1">
    <source>
        <dbReference type="Pfam" id="PF00561"/>
    </source>
</evidence>
<dbReference type="InterPro" id="IPR000073">
    <property type="entry name" value="AB_hydrolase_1"/>
</dbReference>
<dbReference type="Pfam" id="PF00561">
    <property type="entry name" value="Abhydrolase_1"/>
    <property type="match status" value="1"/>
</dbReference>
<reference evidence="2" key="1">
    <citation type="submission" date="2021-04" db="EMBL/GenBank/DDBJ databases">
        <title>Oceanospirillales bacteria with DddD are important DMSP degraders in coastal seawater.</title>
        <authorList>
            <person name="Liu J."/>
        </authorList>
    </citation>
    <scope>NUCLEOTIDE SEQUENCE</scope>
    <source>
        <strain evidence="2">GY6</strain>
    </source>
</reference>
<dbReference type="Proteomes" id="UP001059950">
    <property type="component" value="Chromosome"/>
</dbReference>
<dbReference type="EMBL" id="CP073344">
    <property type="protein sequence ID" value="UTW02314.1"/>
    <property type="molecule type" value="Genomic_DNA"/>
</dbReference>
<dbReference type="PRINTS" id="PR00412">
    <property type="entry name" value="EPOXHYDRLASE"/>
</dbReference>